<evidence type="ECO:0000256" key="1">
    <source>
        <dbReference type="SAM" id="MobiDB-lite"/>
    </source>
</evidence>
<dbReference type="EMBL" id="WTYS01000001">
    <property type="protein sequence ID" value="MXO57606.1"/>
    <property type="molecule type" value="Genomic_DNA"/>
</dbReference>
<organism evidence="2 3">
    <name type="scientific">Pontixanthobacter gangjinensis</name>
    <dbReference type="NCBI Taxonomy" id="1028742"/>
    <lineage>
        <taxon>Bacteria</taxon>
        <taxon>Pseudomonadati</taxon>
        <taxon>Pseudomonadota</taxon>
        <taxon>Alphaproteobacteria</taxon>
        <taxon>Sphingomonadales</taxon>
        <taxon>Erythrobacteraceae</taxon>
        <taxon>Pontixanthobacter</taxon>
    </lineage>
</organism>
<accession>A0A6I4SRE9</accession>
<feature type="region of interest" description="Disordered" evidence="1">
    <location>
        <begin position="1"/>
        <end position="20"/>
    </location>
</feature>
<keyword evidence="3" id="KW-1185">Reference proteome</keyword>
<dbReference type="RefSeq" id="WP_160598667.1">
    <property type="nucleotide sequence ID" value="NZ_WTYS01000001.1"/>
</dbReference>
<comment type="caution">
    <text evidence="2">The sequence shown here is derived from an EMBL/GenBank/DDBJ whole genome shotgun (WGS) entry which is preliminary data.</text>
</comment>
<sequence>MTQHQNERSPQAKTATWTKPNVTTVTPVRSTRGGSGNIRATENIFYATS</sequence>
<gene>
    <name evidence="2" type="ORF">GRI36_12025</name>
</gene>
<dbReference type="Proteomes" id="UP000468943">
    <property type="component" value="Unassembled WGS sequence"/>
</dbReference>
<evidence type="ECO:0000313" key="2">
    <source>
        <dbReference type="EMBL" id="MXO57606.1"/>
    </source>
</evidence>
<proteinExistence type="predicted"/>
<dbReference type="AlphaFoldDB" id="A0A6I4SRE9"/>
<evidence type="ECO:0000313" key="3">
    <source>
        <dbReference type="Proteomes" id="UP000468943"/>
    </source>
</evidence>
<reference evidence="2 3" key="1">
    <citation type="submission" date="2019-12" db="EMBL/GenBank/DDBJ databases">
        <title>Genomic-based taxomic classification of the family Erythrobacteraceae.</title>
        <authorList>
            <person name="Xu L."/>
        </authorList>
    </citation>
    <scope>NUCLEOTIDE SEQUENCE [LARGE SCALE GENOMIC DNA]</scope>
    <source>
        <strain evidence="2 3">JCM 17802</strain>
    </source>
</reference>
<protein>
    <submittedName>
        <fullName evidence="2">Uncharacterized protein</fullName>
    </submittedName>
</protein>
<name>A0A6I4SRE9_9SPHN</name>